<dbReference type="SUPFAM" id="SSF159888">
    <property type="entry name" value="YdhG-like"/>
    <property type="match status" value="1"/>
</dbReference>
<evidence type="ECO:0000259" key="1">
    <source>
        <dbReference type="Pfam" id="PF08818"/>
    </source>
</evidence>
<proteinExistence type="predicted"/>
<keyword evidence="3" id="KW-1185">Reference proteome</keyword>
<accession>A0A1I2EG41</accession>
<dbReference type="Pfam" id="PF08818">
    <property type="entry name" value="DUF1801"/>
    <property type="match status" value="1"/>
</dbReference>
<dbReference type="InParanoid" id="A0A1I2EG41"/>
<organism evidence="2 3">
    <name type="scientific">Thermophagus xiamenensis</name>
    <dbReference type="NCBI Taxonomy" id="385682"/>
    <lineage>
        <taxon>Bacteria</taxon>
        <taxon>Pseudomonadati</taxon>
        <taxon>Bacteroidota</taxon>
        <taxon>Bacteroidia</taxon>
        <taxon>Marinilabiliales</taxon>
        <taxon>Marinilabiliaceae</taxon>
        <taxon>Thermophagus</taxon>
    </lineage>
</organism>
<name>A0A1I2EG41_9BACT</name>
<dbReference type="EMBL" id="FONA01000022">
    <property type="protein sequence ID" value="SFE91438.1"/>
    <property type="molecule type" value="Genomic_DNA"/>
</dbReference>
<dbReference type="STRING" id="385682.SAMN05444380_12256"/>
<dbReference type="InterPro" id="IPR014922">
    <property type="entry name" value="YdhG-like"/>
</dbReference>
<evidence type="ECO:0000313" key="3">
    <source>
        <dbReference type="Proteomes" id="UP000181976"/>
    </source>
</evidence>
<dbReference type="RefSeq" id="WP_029626712.1">
    <property type="nucleotide sequence ID" value="NZ_AFSL01000088.1"/>
</dbReference>
<dbReference type="OrthoDB" id="115213at2"/>
<reference evidence="2 3" key="1">
    <citation type="submission" date="2016-10" db="EMBL/GenBank/DDBJ databases">
        <authorList>
            <person name="de Groot N.N."/>
        </authorList>
    </citation>
    <scope>NUCLEOTIDE SEQUENCE [LARGE SCALE GENOMIC DNA]</scope>
    <source>
        <strain evidence="2 3">DSM 19012</strain>
    </source>
</reference>
<protein>
    <submittedName>
        <fullName evidence="2">Uncharacterized conserved protein YdhG, YjbR/CyaY-like superfamily, DUF1801 family</fullName>
    </submittedName>
</protein>
<evidence type="ECO:0000313" key="2">
    <source>
        <dbReference type="EMBL" id="SFE91438.1"/>
    </source>
</evidence>
<sequence length="128" mass="14922">MKSKMDKKKPRTVEEYIEQLPEVAQVNIKELRSILKSVAPEAKEGLKWGKPMLESNTILFAYSAHRSHLSFFPTGPALKPFEKELAAFNTKKDSVQFFYKDPLPEQLIRKIAEYRKADVEERGAKWFY</sequence>
<dbReference type="Gene3D" id="3.90.1150.200">
    <property type="match status" value="1"/>
</dbReference>
<feature type="domain" description="YdhG-like" evidence="1">
    <location>
        <begin position="28"/>
        <end position="113"/>
    </location>
</feature>
<gene>
    <name evidence="2" type="ORF">SAMN05444380_12256</name>
</gene>
<dbReference type="eggNOG" id="COG5646">
    <property type="taxonomic scope" value="Bacteria"/>
</dbReference>
<dbReference type="AlphaFoldDB" id="A0A1I2EG41"/>
<dbReference type="Proteomes" id="UP000181976">
    <property type="component" value="Unassembled WGS sequence"/>
</dbReference>